<dbReference type="PANTHER" id="PTHR31176">
    <property type="entry name" value="MFS DOMAIN-CONTAINING PROTEIN-RELATED"/>
    <property type="match status" value="1"/>
</dbReference>
<dbReference type="Pfam" id="PF05884">
    <property type="entry name" value="ZYG-11_interact"/>
    <property type="match status" value="1"/>
</dbReference>
<evidence type="ECO:0000313" key="2">
    <source>
        <dbReference type="EMBL" id="VDP43541.1"/>
    </source>
</evidence>
<organism evidence="3 4">
    <name type="scientific">Heligmosomoides polygyrus</name>
    <name type="common">Parasitic roundworm</name>
    <dbReference type="NCBI Taxonomy" id="6339"/>
    <lineage>
        <taxon>Eukaryota</taxon>
        <taxon>Metazoa</taxon>
        <taxon>Ecdysozoa</taxon>
        <taxon>Nematoda</taxon>
        <taxon>Chromadorea</taxon>
        <taxon>Rhabditida</taxon>
        <taxon>Rhabditina</taxon>
        <taxon>Rhabditomorpha</taxon>
        <taxon>Strongyloidea</taxon>
        <taxon>Heligmosomidae</taxon>
        <taxon>Heligmosomoides</taxon>
    </lineage>
</organism>
<dbReference type="InterPro" id="IPR008574">
    <property type="entry name" value="Nematodes_ZYG-11_interact"/>
</dbReference>
<protein>
    <submittedName>
        <fullName evidence="4">H(+)-exporting diphosphatase</fullName>
    </submittedName>
</protein>
<sequence length="218" mass="23789">MNDTAEIYSVCRSEIEKDVDALVSTGLEITESTARAIEKQLQTAVSSDAVTDNLISAISDTTDVDTPKSYVVEIFSWATVTSLAAMIGMFFGYTVLSSFVESIAGRYSSMILACLVLPLTATIIIQMYDEDIRYTSPYRDGDARMVSLEFAVAQGIFVGRCMRDLYLSGQPPMFLTPATISVSFAVSTAKALSEQLVHPIGFSTIDRKDRLNAKNVQS</sequence>
<dbReference type="PANTHER" id="PTHR31176:SF1">
    <property type="entry name" value="MFS DOMAIN-CONTAINING PROTEIN-RELATED"/>
    <property type="match status" value="1"/>
</dbReference>
<proteinExistence type="predicted"/>
<accession>A0A183GNE5</accession>
<reference evidence="2 3" key="1">
    <citation type="submission" date="2018-11" db="EMBL/GenBank/DDBJ databases">
        <authorList>
            <consortium name="Pathogen Informatics"/>
        </authorList>
    </citation>
    <scope>NUCLEOTIDE SEQUENCE [LARGE SCALE GENOMIC DNA]</scope>
</reference>
<feature type="transmembrane region" description="Helical" evidence="1">
    <location>
        <begin position="108"/>
        <end position="128"/>
    </location>
</feature>
<name>A0A183GNE5_HELPZ</name>
<keyword evidence="1" id="KW-0472">Membrane</keyword>
<accession>A0A3P8DIQ4</accession>
<evidence type="ECO:0000313" key="3">
    <source>
        <dbReference type="Proteomes" id="UP000050761"/>
    </source>
</evidence>
<dbReference type="OrthoDB" id="5800363at2759"/>
<dbReference type="EMBL" id="UZAH01036010">
    <property type="protein sequence ID" value="VDP43541.1"/>
    <property type="molecule type" value="Genomic_DNA"/>
</dbReference>
<feature type="transmembrane region" description="Helical" evidence="1">
    <location>
        <begin position="74"/>
        <end position="96"/>
    </location>
</feature>
<dbReference type="AlphaFoldDB" id="A0A183GNE5"/>
<gene>
    <name evidence="2" type="ORF">HPBE_LOCUS24214</name>
</gene>
<reference evidence="4" key="2">
    <citation type="submission" date="2019-09" db="UniProtKB">
        <authorList>
            <consortium name="WormBaseParasite"/>
        </authorList>
    </citation>
    <scope>IDENTIFICATION</scope>
</reference>
<dbReference type="Proteomes" id="UP000050761">
    <property type="component" value="Unassembled WGS sequence"/>
</dbReference>
<evidence type="ECO:0000313" key="4">
    <source>
        <dbReference type="WBParaSite" id="HPBE_0002421501-mRNA-1"/>
    </source>
</evidence>
<evidence type="ECO:0000256" key="1">
    <source>
        <dbReference type="SAM" id="Phobius"/>
    </source>
</evidence>
<keyword evidence="1" id="KW-0812">Transmembrane</keyword>
<keyword evidence="3" id="KW-1185">Reference proteome</keyword>
<keyword evidence="1" id="KW-1133">Transmembrane helix</keyword>
<dbReference type="WBParaSite" id="HPBE_0002421501-mRNA-1">
    <property type="protein sequence ID" value="HPBE_0002421501-mRNA-1"/>
    <property type="gene ID" value="HPBE_0002421501"/>
</dbReference>